<dbReference type="SMART" id="SM00530">
    <property type="entry name" value="HTH_XRE"/>
    <property type="match status" value="1"/>
</dbReference>
<dbReference type="Proteomes" id="UP001232750">
    <property type="component" value="Unassembled WGS sequence"/>
</dbReference>
<proteinExistence type="predicted"/>
<reference evidence="3 4" key="1">
    <citation type="submission" date="2023-05" db="EMBL/GenBank/DDBJ databases">
        <title>Gordonibacter KGMB12511T sp. nov., isolated from faeces of healthy Korean.</title>
        <authorList>
            <person name="Kim H.S."/>
            <person name="Kim J.-S."/>
            <person name="Suh M.K."/>
            <person name="Eom M.K."/>
            <person name="Do H.E."/>
            <person name="Lee J.-S."/>
        </authorList>
    </citation>
    <scope>NUCLEOTIDE SEQUENCE [LARGE SCALE GENOMIC DNA]</scope>
    <source>
        <strain evidence="3 4">KGMB12511</strain>
    </source>
</reference>
<evidence type="ECO:0000259" key="2">
    <source>
        <dbReference type="PROSITE" id="PS50943"/>
    </source>
</evidence>
<dbReference type="Gene3D" id="1.10.260.40">
    <property type="entry name" value="lambda repressor-like DNA-binding domains"/>
    <property type="match status" value="1"/>
</dbReference>
<protein>
    <submittedName>
        <fullName evidence="3">Helix-turn-helix transcriptional regulator</fullName>
    </submittedName>
</protein>
<gene>
    <name evidence="3" type="ORF">QNJ86_04600</name>
</gene>
<keyword evidence="4" id="KW-1185">Reference proteome</keyword>
<dbReference type="PANTHER" id="PTHR46797:SF1">
    <property type="entry name" value="METHYLPHOSPHONATE SYNTHASE"/>
    <property type="match status" value="1"/>
</dbReference>
<dbReference type="InterPro" id="IPR010982">
    <property type="entry name" value="Lambda_DNA-bd_dom_sf"/>
</dbReference>
<evidence type="ECO:0000313" key="3">
    <source>
        <dbReference type="EMBL" id="MDJ1650068.1"/>
    </source>
</evidence>
<evidence type="ECO:0000256" key="1">
    <source>
        <dbReference type="ARBA" id="ARBA00023125"/>
    </source>
</evidence>
<dbReference type="EMBL" id="JASJEU010000008">
    <property type="protein sequence ID" value="MDJ1650068.1"/>
    <property type="molecule type" value="Genomic_DNA"/>
</dbReference>
<dbReference type="PROSITE" id="PS50943">
    <property type="entry name" value="HTH_CROC1"/>
    <property type="match status" value="1"/>
</dbReference>
<feature type="domain" description="HTH cro/C1-type" evidence="2">
    <location>
        <begin position="31"/>
        <end position="85"/>
    </location>
</feature>
<dbReference type="Pfam" id="PF01381">
    <property type="entry name" value="HTH_3"/>
    <property type="match status" value="1"/>
</dbReference>
<dbReference type="SUPFAM" id="SSF47413">
    <property type="entry name" value="lambda repressor-like DNA-binding domains"/>
    <property type="match status" value="1"/>
</dbReference>
<sequence>MLLCEEQTDPLSHTPLTSERDLIAVSLGRNVTRLRKEAKLTKEKFALMANIGRPFLNRIENGTADPRLSVIVRLADALDVSLEELLMPAEAAEARTRREGHARLG</sequence>
<dbReference type="InterPro" id="IPR001387">
    <property type="entry name" value="Cro/C1-type_HTH"/>
</dbReference>
<dbReference type="PANTHER" id="PTHR46797">
    <property type="entry name" value="HTH-TYPE TRANSCRIPTIONAL REGULATOR"/>
    <property type="match status" value="1"/>
</dbReference>
<dbReference type="InterPro" id="IPR050807">
    <property type="entry name" value="TransReg_Diox_bact_type"/>
</dbReference>
<dbReference type="CDD" id="cd00093">
    <property type="entry name" value="HTH_XRE"/>
    <property type="match status" value="1"/>
</dbReference>
<comment type="caution">
    <text evidence="3">The sequence shown here is derived from an EMBL/GenBank/DDBJ whole genome shotgun (WGS) entry which is preliminary data.</text>
</comment>
<keyword evidence="1" id="KW-0238">DNA-binding</keyword>
<evidence type="ECO:0000313" key="4">
    <source>
        <dbReference type="Proteomes" id="UP001232750"/>
    </source>
</evidence>
<accession>A0ABT7DKK7</accession>
<name>A0ABT7DKK7_9ACTN</name>
<organism evidence="3 4">
    <name type="scientific">Gordonibacter faecis</name>
    <dbReference type="NCBI Taxonomy" id="3047475"/>
    <lineage>
        <taxon>Bacteria</taxon>
        <taxon>Bacillati</taxon>
        <taxon>Actinomycetota</taxon>
        <taxon>Coriobacteriia</taxon>
        <taxon>Eggerthellales</taxon>
        <taxon>Eggerthellaceae</taxon>
        <taxon>Gordonibacter</taxon>
    </lineage>
</organism>